<gene>
    <name evidence="2" type="ORF">T459_33341</name>
</gene>
<dbReference type="EMBL" id="AYRZ02000059">
    <property type="protein sequence ID" value="PHT62810.1"/>
    <property type="molecule type" value="Genomic_DNA"/>
</dbReference>
<dbReference type="Proteomes" id="UP000222542">
    <property type="component" value="Unassembled WGS sequence"/>
</dbReference>
<feature type="chain" id="PRO_5013875107" description="Disease resistance protein At3g14460" evidence="1">
    <location>
        <begin position="19"/>
        <end position="300"/>
    </location>
</feature>
<dbReference type="InterPro" id="IPR032675">
    <property type="entry name" value="LRR_dom_sf"/>
</dbReference>
<sequence>MFCLRGLLLRVIFSRCLKKFVAYYSPKAGVLFDEAELFTSQLEEMQQIEELDISDGNSLTSLPISILPSTLKSIRLCLCRKLKLEAPDSSKMISNMFLEALYLVGCDSISSHELVPLARHLFVRSCQNLTKFLIPDGTERHDIGLCKNLEILLSSVACGTQMMSLFINECKKLKRLPERMQQLLPSLKELRLWDCPEIESFPDGGLPFNLQLLNIRCCDKLVNGRKEWCLQRLSSLRELHIEHDGSDEEIVGGENWDLPWSIRCLIICNLKTLSSQLLKSLTSLCHDPNQGLAVASISNL</sequence>
<dbReference type="OrthoDB" id="1278982at2759"/>
<dbReference type="SUPFAM" id="SSF52058">
    <property type="entry name" value="L domain-like"/>
    <property type="match status" value="1"/>
</dbReference>
<evidence type="ECO:0008006" key="4">
    <source>
        <dbReference type="Google" id="ProtNLM"/>
    </source>
</evidence>
<organism evidence="2 3">
    <name type="scientific">Capsicum annuum</name>
    <name type="common">Capsicum pepper</name>
    <dbReference type="NCBI Taxonomy" id="4072"/>
    <lineage>
        <taxon>Eukaryota</taxon>
        <taxon>Viridiplantae</taxon>
        <taxon>Streptophyta</taxon>
        <taxon>Embryophyta</taxon>
        <taxon>Tracheophyta</taxon>
        <taxon>Spermatophyta</taxon>
        <taxon>Magnoliopsida</taxon>
        <taxon>eudicotyledons</taxon>
        <taxon>Gunneridae</taxon>
        <taxon>Pentapetalae</taxon>
        <taxon>asterids</taxon>
        <taxon>lamiids</taxon>
        <taxon>Solanales</taxon>
        <taxon>Solanaceae</taxon>
        <taxon>Solanoideae</taxon>
        <taxon>Capsiceae</taxon>
        <taxon>Capsicum</taxon>
    </lineage>
</organism>
<dbReference type="Gramene" id="PHT62810">
    <property type="protein sequence ID" value="PHT62810"/>
    <property type="gene ID" value="T459_33341"/>
</dbReference>
<dbReference type="PANTHER" id="PTHR34630">
    <property type="entry name" value="OS11G0677101 PROTEIN"/>
    <property type="match status" value="1"/>
</dbReference>
<dbReference type="PANTHER" id="PTHR34630:SF113">
    <property type="entry name" value="DISEASE RESISTANCE PROTEIN I2C-5"/>
    <property type="match status" value="1"/>
</dbReference>
<dbReference type="SMR" id="A0A2G2XZA4"/>
<keyword evidence="1" id="KW-0732">Signal</keyword>
<evidence type="ECO:0000313" key="2">
    <source>
        <dbReference type="EMBL" id="PHT62810.1"/>
    </source>
</evidence>
<reference evidence="2 3" key="2">
    <citation type="journal article" date="2017" name="Genome Biol.">
        <title>New reference genome sequences of hot pepper reveal the massive evolution of plant disease-resistance genes by retroduplication.</title>
        <authorList>
            <person name="Kim S."/>
            <person name="Park J."/>
            <person name="Yeom S.I."/>
            <person name="Kim Y.M."/>
            <person name="Seo E."/>
            <person name="Kim K.T."/>
            <person name="Kim M.S."/>
            <person name="Lee J.M."/>
            <person name="Cheong K."/>
            <person name="Shin H.S."/>
            <person name="Kim S.B."/>
            <person name="Han K."/>
            <person name="Lee J."/>
            <person name="Park M."/>
            <person name="Lee H.A."/>
            <person name="Lee H.Y."/>
            <person name="Lee Y."/>
            <person name="Oh S."/>
            <person name="Lee J.H."/>
            <person name="Choi E."/>
            <person name="Choi E."/>
            <person name="Lee S.E."/>
            <person name="Jeon J."/>
            <person name="Kim H."/>
            <person name="Choi G."/>
            <person name="Song H."/>
            <person name="Lee J."/>
            <person name="Lee S.C."/>
            <person name="Kwon J.K."/>
            <person name="Lee H.Y."/>
            <person name="Koo N."/>
            <person name="Hong Y."/>
            <person name="Kim R.W."/>
            <person name="Kang W.H."/>
            <person name="Huh J.H."/>
            <person name="Kang B.C."/>
            <person name="Yang T.J."/>
            <person name="Lee Y.H."/>
            <person name="Bennetzen J.L."/>
            <person name="Choi D."/>
        </authorList>
    </citation>
    <scope>NUCLEOTIDE SEQUENCE [LARGE SCALE GENOMIC DNA]</scope>
    <source>
        <strain evidence="3">cv. CM334</strain>
    </source>
</reference>
<dbReference type="Gene3D" id="3.80.10.10">
    <property type="entry name" value="Ribonuclease Inhibitor"/>
    <property type="match status" value="1"/>
</dbReference>
<name>A0A2G2XZA4_CAPAN</name>
<dbReference type="AlphaFoldDB" id="A0A2G2XZA4"/>
<comment type="caution">
    <text evidence="2">The sequence shown here is derived from an EMBL/GenBank/DDBJ whole genome shotgun (WGS) entry which is preliminary data.</text>
</comment>
<keyword evidence="3" id="KW-1185">Reference proteome</keyword>
<evidence type="ECO:0000313" key="3">
    <source>
        <dbReference type="Proteomes" id="UP000222542"/>
    </source>
</evidence>
<evidence type="ECO:0000256" key="1">
    <source>
        <dbReference type="SAM" id="SignalP"/>
    </source>
</evidence>
<accession>A0A2G2XZA4</accession>
<protein>
    <recommendedName>
        <fullName evidence="4">Disease resistance protein At3g14460</fullName>
    </recommendedName>
</protein>
<reference evidence="2 3" key="1">
    <citation type="journal article" date="2014" name="Nat. Genet.">
        <title>Genome sequence of the hot pepper provides insights into the evolution of pungency in Capsicum species.</title>
        <authorList>
            <person name="Kim S."/>
            <person name="Park M."/>
            <person name="Yeom S.I."/>
            <person name="Kim Y.M."/>
            <person name="Lee J.M."/>
            <person name="Lee H.A."/>
            <person name="Seo E."/>
            <person name="Choi J."/>
            <person name="Cheong K."/>
            <person name="Kim K.T."/>
            <person name="Jung K."/>
            <person name="Lee G.W."/>
            <person name="Oh S.K."/>
            <person name="Bae C."/>
            <person name="Kim S.B."/>
            <person name="Lee H.Y."/>
            <person name="Kim S.Y."/>
            <person name="Kim M.S."/>
            <person name="Kang B.C."/>
            <person name="Jo Y.D."/>
            <person name="Yang H.B."/>
            <person name="Jeong H.J."/>
            <person name="Kang W.H."/>
            <person name="Kwon J.K."/>
            <person name="Shin C."/>
            <person name="Lim J.Y."/>
            <person name="Park J.H."/>
            <person name="Huh J.H."/>
            <person name="Kim J.S."/>
            <person name="Kim B.D."/>
            <person name="Cohen O."/>
            <person name="Paran I."/>
            <person name="Suh M.C."/>
            <person name="Lee S.B."/>
            <person name="Kim Y.K."/>
            <person name="Shin Y."/>
            <person name="Noh S.J."/>
            <person name="Park J."/>
            <person name="Seo Y.S."/>
            <person name="Kwon S.Y."/>
            <person name="Kim H.A."/>
            <person name="Park J.M."/>
            <person name="Kim H.J."/>
            <person name="Choi S.B."/>
            <person name="Bosland P.W."/>
            <person name="Reeves G."/>
            <person name="Jo S.H."/>
            <person name="Lee B.W."/>
            <person name="Cho H.T."/>
            <person name="Choi H.S."/>
            <person name="Lee M.S."/>
            <person name="Yu Y."/>
            <person name="Do Choi Y."/>
            <person name="Park B.S."/>
            <person name="van Deynze A."/>
            <person name="Ashrafi H."/>
            <person name="Hill T."/>
            <person name="Kim W.T."/>
            <person name="Pai H.S."/>
            <person name="Ahn H.K."/>
            <person name="Yeam I."/>
            <person name="Giovannoni J.J."/>
            <person name="Rose J.K."/>
            <person name="Sorensen I."/>
            <person name="Lee S.J."/>
            <person name="Kim R.W."/>
            <person name="Choi I.Y."/>
            <person name="Choi B.S."/>
            <person name="Lim J.S."/>
            <person name="Lee Y.H."/>
            <person name="Choi D."/>
        </authorList>
    </citation>
    <scope>NUCLEOTIDE SEQUENCE [LARGE SCALE GENOMIC DNA]</scope>
    <source>
        <strain evidence="3">cv. CM334</strain>
    </source>
</reference>
<feature type="signal peptide" evidence="1">
    <location>
        <begin position="1"/>
        <end position="18"/>
    </location>
</feature>
<proteinExistence type="predicted"/>
<dbReference type="OMA" id="NCENMEF"/>